<organism evidence="5 6">
    <name type="scientific">Tanacetum coccineum</name>
    <dbReference type="NCBI Taxonomy" id="301880"/>
    <lineage>
        <taxon>Eukaryota</taxon>
        <taxon>Viridiplantae</taxon>
        <taxon>Streptophyta</taxon>
        <taxon>Embryophyta</taxon>
        <taxon>Tracheophyta</taxon>
        <taxon>Spermatophyta</taxon>
        <taxon>Magnoliopsida</taxon>
        <taxon>eudicotyledons</taxon>
        <taxon>Gunneridae</taxon>
        <taxon>Pentapetalae</taxon>
        <taxon>asterids</taxon>
        <taxon>campanulids</taxon>
        <taxon>Asterales</taxon>
        <taxon>Asteraceae</taxon>
        <taxon>Asteroideae</taxon>
        <taxon>Anthemideae</taxon>
        <taxon>Anthemidinae</taxon>
        <taxon>Tanacetum</taxon>
    </lineage>
</organism>
<evidence type="ECO:0000259" key="4">
    <source>
        <dbReference type="PROSITE" id="PS50158"/>
    </source>
</evidence>
<dbReference type="InterPro" id="IPR054722">
    <property type="entry name" value="PolX-like_BBD"/>
</dbReference>
<proteinExistence type="predicted"/>
<sequence>MKAEDWTLLDRQALGMVRLSLAKNVAYNVVNEKTTYGLFKALSNMYEKHSASNKVFLIRQLVNMKMKEGASVADHVNEFNSILSSAEDKGRGRKQDRGQKQNRCRSKSKKRGQSKNRQDITCWNCNKKGHFQNQCLKPVASKDKKVHMAVRDYYDALVCCVKNTIEDRIMDYGASFHATFCKEELEKFRLHSSKVCLADDKTLAIAGVGDVVLKTSFGISWTLKDVRYIPGLKRRLISVRQLDEEGGLPGGGLAEGGLPGGGLPEGGFPEGGLPGGGLLGGGLHGGGLPGGGFPGGRSKLEYKFQDQENSEDIFSFGSALEDFICVVFVPDRNIVKKEWKGKEVSLAHLRVFGCNSYVKVKDIARDKLDAKSVKCTFIGYGLDEMGYRFGDSKGQKDQVVLEDSHKEHRLSSEITQSLGRISDTSEGSENSGSFKDSGISDEEDWVDYNEIFSLVVKMTTIKLVMSIVASEDLHLEQLDVKTAFLHGDLDEDIYMTQPEGFNLVGKEENLMCKLNKSLYRLKQAPRQWYLKFESFMQRSGYKRCAMDHCCYLKKVGSSSIILLLYVDDMLVAGSDMAEIKKLKRQLSQEYEMKDLGSANQILSMSIMRDKANVPQEIYKRKVLEKFNMKDAKARCERLGGHFKLIGSVMYAMEAVKWLLRYLKCTSKATLCFSRKKVVLEGFSDSDYGGCLDSGKSTTGYFFTVGGTIVSWMSRIQKCVAMSTTEAEYMAIAETGKELVWLKNFLEELDRAQTEREVILIFMMLVKIPPYVRRYRKVREIALLKGRWIEVYKDYLRRRAVKFFKEAISYAFYTPSVKLSAWFGDSCSLEWYFPIGVLGNPFTKKRRLVNYYRCDRYRRPSLVGSGDISCNKPDSTFNENLKSILYEKVIENLRYVVLSCDYTLLWTMTLPVQNINHSAFSLYPLPPEPVAEPNVVDQWTALDDAHTEIACLMLGSMTPELHRQFELHYPYDMIQELRSMFEKQAGVESLIKSNLSMLANKKRVWGCEALVKRDTPDKLEQRSVKCIFIGYPKETMGYYFYFPPKNKIVVARYAEFFEKRLISQKINQWLRAAGRFEEIQEEEDTTPSESLANILKRDLELVCSNPGLDQKCSDMGHGSADRQPNNWWAERHQFEGAQLNVVMTSLVTHCATLRHCLTHYRSKQIVVLESNQYTPASGRFPEKKSPLDISTSRQKLVICVARIQSWDGELVEHREIQGLGMQPQTGGKDLCWKFTKNATGCNLHLMGPVLSSKVPKDVLKNSHWEKALLELGSGHFKDKCPKAGNQQNDGARGRAYVVVENPQQNPNVVTGGDDEGDVVTGNDGVDGGMQLGWLWSEVLVTWCCWVCGDAGAWR</sequence>
<accession>A0ABQ5CAH4</accession>
<dbReference type="PROSITE" id="PS50158">
    <property type="entry name" value="ZF_CCHC"/>
    <property type="match status" value="1"/>
</dbReference>
<evidence type="ECO:0000313" key="6">
    <source>
        <dbReference type="Proteomes" id="UP001151760"/>
    </source>
</evidence>
<dbReference type="Proteomes" id="UP001151760">
    <property type="component" value="Unassembled WGS sequence"/>
</dbReference>
<keyword evidence="1" id="KW-0378">Hydrolase</keyword>
<comment type="caution">
    <text evidence="5">The sequence shown here is derived from an EMBL/GenBank/DDBJ whole genome shotgun (WGS) entry which is preliminary data.</text>
</comment>
<dbReference type="InterPro" id="IPR001878">
    <property type="entry name" value="Znf_CCHC"/>
</dbReference>
<dbReference type="EMBL" id="BQNB010014024">
    <property type="protein sequence ID" value="GJT23082.1"/>
    <property type="molecule type" value="Genomic_DNA"/>
</dbReference>
<keyword evidence="2" id="KW-0863">Zinc-finger</keyword>
<dbReference type="InterPro" id="IPR043502">
    <property type="entry name" value="DNA/RNA_pol_sf"/>
</dbReference>
<gene>
    <name evidence="5" type="ORF">Tco_0893019</name>
</gene>
<evidence type="ECO:0000256" key="3">
    <source>
        <dbReference type="SAM" id="MobiDB-lite"/>
    </source>
</evidence>
<protein>
    <submittedName>
        <fullName evidence="5">Retrovirus-related pol polyprotein from transposon TNT 1-94</fullName>
    </submittedName>
</protein>
<evidence type="ECO:0000256" key="1">
    <source>
        <dbReference type="ARBA" id="ARBA00022750"/>
    </source>
</evidence>
<reference evidence="5" key="2">
    <citation type="submission" date="2022-01" db="EMBL/GenBank/DDBJ databases">
        <authorList>
            <person name="Yamashiro T."/>
            <person name="Shiraishi A."/>
            <person name="Satake H."/>
            <person name="Nakayama K."/>
        </authorList>
    </citation>
    <scope>NUCLEOTIDE SEQUENCE</scope>
</reference>
<dbReference type="PANTHER" id="PTHR11439:SF467">
    <property type="entry name" value="INTEGRASE CATALYTIC DOMAIN-CONTAINING PROTEIN"/>
    <property type="match status" value="1"/>
</dbReference>
<dbReference type="InterPro" id="IPR057670">
    <property type="entry name" value="SH3_retrovirus"/>
</dbReference>
<dbReference type="InterPro" id="IPR013103">
    <property type="entry name" value="RVT_2"/>
</dbReference>
<reference evidence="5" key="1">
    <citation type="journal article" date="2022" name="Int. J. Mol. Sci.">
        <title>Draft Genome of Tanacetum Coccineum: Genomic Comparison of Closely Related Tanacetum-Family Plants.</title>
        <authorList>
            <person name="Yamashiro T."/>
            <person name="Shiraishi A."/>
            <person name="Nakayama K."/>
            <person name="Satake H."/>
        </authorList>
    </citation>
    <scope>NUCLEOTIDE SEQUENCE</scope>
</reference>
<keyword evidence="1" id="KW-0645">Protease</keyword>
<dbReference type="SUPFAM" id="SSF57756">
    <property type="entry name" value="Retrovirus zinc finger-like domains"/>
    <property type="match status" value="1"/>
</dbReference>
<dbReference type="Pfam" id="PF14223">
    <property type="entry name" value="Retrotran_gag_2"/>
    <property type="match status" value="1"/>
</dbReference>
<feature type="compositionally biased region" description="Basic residues" evidence="3">
    <location>
        <begin position="100"/>
        <end position="114"/>
    </location>
</feature>
<evidence type="ECO:0000313" key="5">
    <source>
        <dbReference type="EMBL" id="GJT23082.1"/>
    </source>
</evidence>
<dbReference type="InterPro" id="IPR036875">
    <property type="entry name" value="Znf_CCHC_sf"/>
</dbReference>
<keyword evidence="2" id="KW-0862">Zinc</keyword>
<dbReference type="CDD" id="cd09272">
    <property type="entry name" value="RNase_HI_RT_Ty1"/>
    <property type="match status" value="1"/>
</dbReference>
<dbReference type="SUPFAM" id="SSF56672">
    <property type="entry name" value="DNA/RNA polymerases"/>
    <property type="match status" value="1"/>
</dbReference>
<keyword evidence="2" id="KW-0479">Metal-binding</keyword>
<feature type="region of interest" description="Disordered" evidence="3">
    <location>
        <begin position="84"/>
        <end position="115"/>
    </location>
</feature>
<dbReference type="Pfam" id="PF22936">
    <property type="entry name" value="Pol_BBD"/>
    <property type="match status" value="1"/>
</dbReference>
<dbReference type="PANTHER" id="PTHR11439">
    <property type="entry name" value="GAG-POL-RELATED RETROTRANSPOSON"/>
    <property type="match status" value="1"/>
</dbReference>
<keyword evidence="1" id="KW-0064">Aspartyl protease</keyword>
<name>A0ABQ5CAH4_9ASTR</name>
<evidence type="ECO:0000256" key="2">
    <source>
        <dbReference type="PROSITE-ProRule" id="PRU00047"/>
    </source>
</evidence>
<dbReference type="SMART" id="SM00343">
    <property type="entry name" value="ZnF_C2HC"/>
    <property type="match status" value="1"/>
</dbReference>
<dbReference type="Pfam" id="PF25597">
    <property type="entry name" value="SH3_retrovirus"/>
    <property type="match status" value="2"/>
</dbReference>
<dbReference type="Pfam" id="PF07727">
    <property type="entry name" value="RVT_2"/>
    <property type="match status" value="1"/>
</dbReference>
<feature type="compositionally biased region" description="Basic and acidic residues" evidence="3">
    <location>
        <begin position="86"/>
        <end position="99"/>
    </location>
</feature>
<feature type="domain" description="CCHC-type" evidence="4">
    <location>
        <begin position="122"/>
        <end position="135"/>
    </location>
</feature>
<keyword evidence="6" id="KW-1185">Reference proteome</keyword>